<feature type="region of interest" description="Disordered" evidence="1">
    <location>
        <begin position="319"/>
        <end position="342"/>
    </location>
</feature>
<feature type="region of interest" description="Disordered" evidence="1">
    <location>
        <begin position="28"/>
        <end position="65"/>
    </location>
</feature>
<feature type="region of interest" description="Disordered" evidence="1">
    <location>
        <begin position="408"/>
        <end position="427"/>
    </location>
</feature>
<evidence type="ECO:0000313" key="3">
    <source>
        <dbReference type="Proteomes" id="UP001309876"/>
    </source>
</evidence>
<organism evidence="2 3">
    <name type="scientific">Lithohypha guttulata</name>
    <dbReference type="NCBI Taxonomy" id="1690604"/>
    <lineage>
        <taxon>Eukaryota</taxon>
        <taxon>Fungi</taxon>
        <taxon>Dikarya</taxon>
        <taxon>Ascomycota</taxon>
        <taxon>Pezizomycotina</taxon>
        <taxon>Eurotiomycetes</taxon>
        <taxon>Chaetothyriomycetidae</taxon>
        <taxon>Chaetothyriales</taxon>
        <taxon>Trichomeriaceae</taxon>
        <taxon>Lithohypha</taxon>
    </lineage>
</organism>
<feature type="region of interest" description="Disordered" evidence="1">
    <location>
        <begin position="168"/>
        <end position="197"/>
    </location>
</feature>
<feature type="compositionally biased region" description="Basic and acidic residues" evidence="1">
    <location>
        <begin position="410"/>
        <end position="421"/>
    </location>
</feature>
<feature type="compositionally biased region" description="Basic and acidic residues" evidence="1">
    <location>
        <begin position="278"/>
        <end position="288"/>
    </location>
</feature>
<feature type="compositionally biased region" description="Polar residues" evidence="1">
    <location>
        <begin position="28"/>
        <end position="39"/>
    </location>
</feature>
<dbReference type="AlphaFoldDB" id="A0AAN7T5N2"/>
<proteinExistence type="predicted"/>
<protein>
    <submittedName>
        <fullName evidence="2">Uncharacterized protein</fullName>
    </submittedName>
</protein>
<evidence type="ECO:0000313" key="2">
    <source>
        <dbReference type="EMBL" id="KAK5088609.1"/>
    </source>
</evidence>
<dbReference type="Proteomes" id="UP001309876">
    <property type="component" value="Unassembled WGS sequence"/>
</dbReference>
<accession>A0AAN7T5N2</accession>
<feature type="compositionally biased region" description="Basic residues" evidence="1">
    <location>
        <begin position="170"/>
        <end position="182"/>
    </location>
</feature>
<feature type="compositionally biased region" description="Basic and acidic residues" evidence="1">
    <location>
        <begin position="229"/>
        <end position="250"/>
    </location>
</feature>
<feature type="compositionally biased region" description="Low complexity" evidence="1">
    <location>
        <begin position="262"/>
        <end position="275"/>
    </location>
</feature>
<keyword evidence="3" id="KW-1185">Reference proteome</keyword>
<dbReference type="EMBL" id="JAVRRJ010000002">
    <property type="protein sequence ID" value="KAK5088609.1"/>
    <property type="molecule type" value="Genomic_DNA"/>
</dbReference>
<evidence type="ECO:0000256" key="1">
    <source>
        <dbReference type="SAM" id="MobiDB-lite"/>
    </source>
</evidence>
<comment type="caution">
    <text evidence="2">The sequence shown here is derived from an EMBL/GenBank/DDBJ whole genome shotgun (WGS) entry which is preliminary data.</text>
</comment>
<name>A0AAN7T5N2_9EURO</name>
<gene>
    <name evidence="2" type="ORF">LTR05_002829</name>
</gene>
<feature type="region of interest" description="Disordered" evidence="1">
    <location>
        <begin position="223"/>
        <end position="296"/>
    </location>
</feature>
<sequence>MATVSTPVRQPFGIVNETKLRNLQSIKNRQNALTPNSAPSLKRRAASPELSDSENIDPSHFESSIKRKRAAIEDDVSLAKQPRLLTTKVIPTAYTTTKFSTPPTTVSRPENLFHPSTQTPLSAPAAAGRSPTRVSNRSKLDKSAPRRRFAPPSIKAAPTLSIAAALRGTLAHKKPSSSRSRRSTGPTLGESKPQSWFFDIYEEPEDQQDYRMCEWTMTQSSAALDISDDEGKPGKSSDKHNGEDRGKENVDPNEMATPPVPVTRSSSATAAAVTAEQDGDKMAAEEPRTPLGDLNASEFYGEGLNATSVVLVHEGVPADEVDSQAEAQDTELTTPEQSSEPPLVAAVAEDFTFTSQHEPQVHAEPEVMPEDIPDWVQRTSLTFGILADQDDTAKLMPSADTGDIEIWESESAKDENEHQQQEDEEQYSNCVVIGAGQTISLSRTCLQEMA</sequence>
<feature type="region of interest" description="Disordered" evidence="1">
    <location>
        <begin position="97"/>
        <end position="156"/>
    </location>
</feature>
<reference evidence="2 3" key="1">
    <citation type="submission" date="2023-08" db="EMBL/GenBank/DDBJ databases">
        <title>Black Yeasts Isolated from many extreme environments.</title>
        <authorList>
            <person name="Coleine C."/>
            <person name="Stajich J.E."/>
            <person name="Selbmann L."/>
        </authorList>
    </citation>
    <scope>NUCLEOTIDE SEQUENCE [LARGE SCALE GENOMIC DNA]</scope>
    <source>
        <strain evidence="2 3">CCFEE 5910</strain>
    </source>
</reference>
<feature type="compositionally biased region" description="Polar residues" evidence="1">
    <location>
        <begin position="325"/>
        <end position="340"/>
    </location>
</feature>